<dbReference type="EMBL" id="GL883020">
    <property type="protein sequence ID" value="EGG18178.1"/>
    <property type="molecule type" value="Genomic_DNA"/>
</dbReference>
<sequence>MNRDRDKQHPSLEFIDVIVNSLTIKGIERHDQTR</sequence>
<dbReference type="KEGG" id="dfa:DFA_06845"/>
<reference evidence="2" key="1">
    <citation type="journal article" date="2011" name="Genome Res.">
        <title>Phylogeny-wide analysis of social amoeba genomes highlights ancient origins for complex intercellular communication.</title>
        <authorList>
            <person name="Heidel A.J."/>
            <person name="Lawal H.M."/>
            <person name="Felder M."/>
            <person name="Schilde C."/>
            <person name="Helps N.R."/>
            <person name="Tunggal B."/>
            <person name="Rivero F."/>
            <person name="John U."/>
            <person name="Schleicher M."/>
            <person name="Eichinger L."/>
            <person name="Platzer M."/>
            <person name="Noegel A.A."/>
            <person name="Schaap P."/>
            <person name="Gloeckner G."/>
        </authorList>
    </citation>
    <scope>NUCLEOTIDE SEQUENCE [LARGE SCALE GENOMIC DNA]</scope>
    <source>
        <strain evidence="2">SH3</strain>
    </source>
</reference>
<organism evidence="1 2">
    <name type="scientific">Cavenderia fasciculata</name>
    <name type="common">Slime mold</name>
    <name type="synonym">Dictyostelium fasciculatum</name>
    <dbReference type="NCBI Taxonomy" id="261658"/>
    <lineage>
        <taxon>Eukaryota</taxon>
        <taxon>Amoebozoa</taxon>
        <taxon>Evosea</taxon>
        <taxon>Eumycetozoa</taxon>
        <taxon>Dictyostelia</taxon>
        <taxon>Acytosteliales</taxon>
        <taxon>Cavenderiaceae</taxon>
        <taxon>Cavenderia</taxon>
    </lineage>
</organism>
<dbReference type="Proteomes" id="UP000007797">
    <property type="component" value="Unassembled WGS sequence"/>
</dbReference>
<evidence type="ECO:0000313" key="1">
    <source>
        <dbReference type="EMBL" id="EGG18178.1"/>
    </source>
</evidence>
<gene>
    <name evidence="1" type="ORF">DFA_06845</name>
</gene>
<dbReference type="AlphaFoldDB" id="F4Q2F8"/>
<keyword evidence="2" id="KW-1185">Reference proteome</keyword>
<protein>
    <submittedName>
        <fullName evidence="1">Uncharacterized protein</fullName>
    </submittedName>
</protein>
<name>F4Q2F8_CACFS</name>
<evidence type="ECO:0000313" key="2">
    <source>
        <dbReference type="Proteomes" id="UP000007797"/>
    </source>
</evidence>
<dbReference type="GeneID" id="14870155"/>
<proteinExistence type="predicted"/>
<accession>F4Q2F8</accession>
<dbReference type="RefSeq" id="XP_004366219.1">
    <property type="nucleotide sequence ID" value="XM_004366162.1"/>
</dbReference>